<keyword evidence="4" id="KW-0112">Calmodulin-binding</keyword>
<feature type="compositionally biased region" description="Basic and acidic residues" evidence="8">
    <location>
        <begin position="170"/>
        <end position="186"/>
    </location>
</feature>
<evidence type="ECO:0000256" key="2">
    <source>
        <dbReference type="ARBA" id="ARBA00022574"/>
    </source>
</evidence>
<evidence type="ECO:0000256" key="4">
    <source>
        <dbReference type="ARBA" id="ARBA00022860"/>
    </source>
</evidence>
<feature type="compositionally biased region" description="Pro residues" evidence="8">
    <location>
        <begin position="396"/>
        <end position="407"/>
    </location>
</feature>
<dbReference type="PROSITE" id="PS50082">
    <property type="entry name" value="WD_REPEATS_2"/>
    <property type="match status" value="4"/>
</dbReference>
<feature type="compositionally biased region" description="Low complexity" evidence="8">
    <location>
        <begin position="317"/>
        <end position="345"/>
    </location>
</feature>
<dbReference type="InterPro" id="IPR051488">
    <property type="entry name" value="WD_repeat_striatin"/>
</dbReference>
<feature type="domain" description="Striatin N-terminal" evidence="9">
    <location>
        <begin position="84"/>
        <end position="270"/>
    </location>
</feature>
<dbReference type="PANTHER" id="PTHR15653:SF0">
    <property type="entry name" value="CONNECTOR OF KINASE TO AP-1, ISOFORM E"/>
    <property type="match status" value="1"/>
</dbReference>
<dbReference type="RefSeq" id="XP_062631663.1">
    <property type="nucleotide sequence ID" value="XM_062775679.1"/>
</dbReference>
<keyword evidence="11" id="KW-1185">Reference proteome</keyword>
<dbReference type="PRINTS" id="PR00320">
    <property type="entry name" value="GPROTEINBRPT"/>
</dbReference>
<dbReference type="AlphaFoldDB" id="A0AAF0YHD0"/>
<keyword evidence="5 7" id="KW-0175">Coiled coil</keyword>
<gene>
    <name evidence="10" type="primary">STRN3_1</name>
    <name evidence="10" type="ORF">LOC62_07G009134</name>
</gene>
<dbReference type="InterPro" id="IPR019775">
    <property type="entry name" value="WD40_repeat_CS"/>
</dbReference>
<feature type="region of interest" description="Disordered" evidence="8">
    <location>
        <begin position="1"/>
        <end position="81"/>
    </location>
</feature>
<comment type="similarity">
    <text evidence="1">Belongs to the WD repeat striatin family.</text>
</comment>
<dbReference type="EMBL" id="CP086720">
    <property type="protein sequence ID" value="WOO85637.1"/>
    <property type="molecule type" value="Genomic_DNA"/>
</dbReference>
<feature type="repeat" description="WD" evidence="6">
    <location>
        <begin position="557"/>
        <end position="590"/>
    </location>
</feature>
<dbReference type="Proteomes" id="UP000827549">
    <property type="component" value="Chromosome 7"/>
</dbReference>
<feature type="region of interest" description="Disordered" evidence="8">
    <location>
        <begin position="367"/>
        <end position="425"/>
    </location>
</feature>
<organism evidence="10 11">
    <name type="scientific">Vanrija pseudolonga</name>
    <dbReference type="NCBI Taxonomy" id="143232"/>
    <lineage>
        <taxon>Eukaryota</taxon>
        <taxon>Fungi</taxon>
        <taxon>Dikarya</taxon>
        <taxon>Basidiomycota</taxon>
        <taxon>Agaricomycotina</taxon>
        <taxon>Tremellomycetes</taxon>
        <taxon>Trichosporonales</taxon>
        <taxon>Trichosporonaceae</taxon>
        <taxon>Vanrija</taxon>
    </lineage>
</organism>
<evidence type="ECO:0000259" key="9">
    <source>
        <dbReference type="Pfam" id="PF08232"/>
    </source>
</evidence>
<feature type="compositionally biased region" description="Gly residues" evidence="8">
    <location>
        <begin position="18"/>
        <end position="45"/>
    </location>
</feature>
<dbReference type="Gene3D" id="1.20.5.300">
    <property type="match status" value="1"/>
</dbReference>
<feature type="repeat" description="WD" evidence="6">
    <location>
        <begin position="500"/>
        <end position="542"/>
    </location>
</feature>
<feature type="repeat" description="WD" evidence="6">
    <location>
        <begin position="805"/>
        <end position="839"/>
    </location>
</feature>
<dbReference type="PROSITE" id="PS50294">
    <property type="entry name" value="WD_REPEATS_REGION"/>
    <property type="match status" value="3"/>
</dbReference>
<dbReference type="InterPro" id="IPR036322">
    <property type="entry name" value="WD40_repeat_dom_sf"/>
</dbReference>
<feature type="region of interest" description="Disordered" evidence="8">
    <location>
        <begin position="149"/>
        <end position="252"/>
    </location>
</feature>
<evidence type="ECO:0000256" key="3">
    <source>
        <dbReference type="ARBA" id="ARBA00022737"/>
    </source>
</evidence>
<evidence type="ECO:0000256" key="1">
    <source>
        <dbReference type="ARBA" id="ARBA00009616"/>
    </source>
</evidence>
<dbReference type="InterPro" id="IPR020472">
    <property type="entry name" value="WD40_PAC1"/>
</dbReference>
<proteinExistence type="inferred from homology"/>
<dbReference type="Gene3D" id="2.130.10.10">
    <property type="entry name" value="YVTN repeat-like/Quinoprotein amine dehydrogenase"/>
    <property type="match status" value="3"/>
</dbReference>
<dbReference type="InterPro" id="IPR015943">
    <property type="entry name" value="WD40/YVTN_repeat-like_dom_sf"/>
</dbReference>
<sequence length="839" mass="88591">MQPVRREYAQSYPPRVYGAGGGAQQPQHLGGGQLQNGGITLGPGGSPVNHQPQLQHGPGGQGMVGGPQSADGQSNAAVPPPEMNLANVLHYLQSEWRRWERDRNEWEIERAEMRARIALLEGQRRSAENLKVDLLRRVKMLEFALRQERTKATGRPTSGTAALPPSRLAALKDEADASSSRDDKEGSGSSEGGDDIGTCTLAAIGGNAHASPSERPKSNGVHMSKQPSRPIPDTSAWKNLSGPPRDPKARARSREYLKQCLQEITYLTSPGALNPLPPRAPVVVEGGASSPPNGEAAGNVDRPTKNLPEQPIPSPYAQPSAEAAPAAEDSQATSSTSPPAAPSAVTATTAFAATAAVASATVAVSLANGSDEPKPSAAVNEETPAPPAPSTDTPADAPPSSPAPRTLPLPEGAEPPSVDGAAGLAPEPKQTLTAIYKPASKAAWREELRAANEAASKVPWPPRRSSDEESLANITLIEEEVKAEEAEGNSDRIWTTRRALKSHLDIVRSVALANGPDLALATVGDDCTVKVWSLDAPSIMSSSLRPLAAELEPVATYRGHTGPVTAVTISSSLGVIFSASADCTIRLWKLPARDHDPYAPYDPSTSLQTLEGHTDIVWDVCLLPPRTDKSTASNGPLKRTAVEKQLISVSADGTAKLWEDRDGKWSLQATFGDFGDGVVPTCLCVDQHDYTRILVGLSNGLVKLFQVDGAEEIQTFGEVGSQVNAILSHPTLPWIITGHEDGHLRFYDTKSSSPNHNLLAHPAPVTALALSPTSPMCILSASVDCSVRLWDLQRKTSLQDLTGHRQRSDEGVTDVASHPDLPIVASAGADGVVRVWGAG</sequence>
<protein>
    <submittedName>
        <fullName evidence="10">Striatin-3</fullName>
    </submittedName>
</protein>
<dbReference type="InterPro" id="IPR013258">
    <property type="entry name" value="Striatin_N"/>
</dbReference>
<evidence type="ECO:0000256" key="6">
    <source>
        <dbReference type="PROSITE-ProRule" id="PRU00221"/>
    </source>
</evidence>
<keyword evidence="3" id="KW-0677">Repeat</keyword>
<evidence type="ECO:0000313" key="10">
    <source>
        <dbReference type="EMBL" id="WOO85637.1"/>
    </source>
</evidence>
<feature type="coiled-coil region" evidence="7">
    <location>
        <begin position="103"/>
        <end position="137"/>
    </location>
</feature>
<evidence type="ECO:0000256" key="8">
    <source>
        <dbReference type="SAM" id="MobiDB-lite"/>
    </source>
</evidence>
<dbReference type="PROSITE" id="PS00678">
    <property type="entry name" value="WD_REPEATS_1"/>
    <property type="match status" value="1"/>
</dbReference>
<evidence type="ECO:0000313" key="11">
    <source>
        <dbReference type="Proteomes" id="UP000827549"/>
    </source>
</evidence>
<dbReference type="SMART" id="SM00320">
    <property type="entry name" value="WD40"/>
    <property type="match status" value="7"/>
</dbReference>
<evidence type="ECO:0000256" key="7">
    <source>
        <dbReference type="SAM" id="Coils"/>
    </source>
</evidence>
<dbReference type="CDD" id="cd00200">
    <property type="entry name" value="WD40"/>
    <property type="match status" value="1"/>
</dbReference>
<name>A0AAF0YHD0_9TREE</name>
<dbReference type="Pfam" id="PF08232">
    <property type="entry name" value="Striatin"/>
    <property type="match status" value="1"/>
</dbReference>
<dbReference type="PANTHER" id="PTHR15653">
    <property type="entry name" value="STRIATIN"/>
    <property type="match status" value="1"/>
</dbReference>
<dbReference type="GeneID" id="87812297"/>
<dbReference type="GO" id="GO:0005516">
    <property type="term" value="F:calmodulin binding"/>
    <property type="evidence" value="ECO:0007669"/>
    <property type="project" value="UniProtKB-KW"/>
</dbReference>
<dbReference type="Pfam" id="PF00400">
    <property type="entry name" value="WD40"/>
    <property type="match status" value="6"/>
</dbReference>
<feature type="repeat" description="WD" evidence="6">
    <location>
        <begin position="758"/>
        <end position="800"/>
    </location>
</feature>
<accession>A0AAF0YHD0</accession>
<keyword evidence="2 6" id="KW-0853">WD repeat</keyword>
<feature type="region of interest" description="Disordered" evidence="8">
    <location>
        <begin position="269"/>
        <end position="345"/>
    </location>
</feature>
<evidence type="ECO:0000256" key="5">
    <source>
        <dbReference type="ARBA" id="ARBA00023054"/>
    </source>
</evidence>
<dbReference type="SUPFAM" id="SSF50978">
    <property type="entry name" value="WD40 repeat-like"/>
    <property type="match status" value="1"/>
</dbReference>
<dbReference type="InterPro" id="IPR001680">
    <property type="entry name" value="WD40_rpt"/>
</dbReference>
<reference evidence="10" key="1">
    <citation type="submission" date="2023-10" db="EMBL/GenBank/DDBJ databases">
        <authorList>
            <person name="Noh H."/>
        </authorList>
    </citation>
    <scope>NUCLEOTIDE SEQUENCE</scope>
    <source>
        <strain evidence="10">DUCC4014</strain>
    </source>
</reference>